<dbReference type="GO" id="GO:0006508">
    <property type="term" value="P:proteolysis"/>
    <property type="evidence" value="ECO:0007669"/>
    <property type="project" value="UniProtKB-KW"/>
</dbReference>
<organism evidence="3 4">
    <name type="scientific">Xylanimonas protaetiae</name>
    <dbReference type="NCBI Taxonomy" id="2509457"/>
    <lineage>
        <taxon>Bacteria</taxon>
        <taxon>Bacillati</taxon>
        <taxon>Actinomycetota</taxon>
        <taxon>Actinomycetes</taxon>
        <taxon>Micrococcales</taxon>
        <taxon>Promicromonosporaceae</taxon>
        <taxon>Xylanimonas</taxon>
    </lineage>
</organism>
<feature type="domain" description="CAAX prenyl protease 2/Lysostaphin resistance protein A-like" evidence="2">
    <location>
        <begin position="105"/>
        <end position="196"/>
    </location>
</feature>
<dbReference type="GO" id="GO:0080120">
    <property type="term" value="P:CAAX-box protein maturation"/>
    <property type="evidence" value="ECO:0007669"/>
    <property type="project" value="UniProtKB-ARBA"/>
</dbReference>
<reference evidence="3 4" key="1">
    <citation type="submission" date="2019-01" db="EMBL/GenBank/DDBJ databases">
        <title>Genome sequencing of strain FW10M-9.</title>
        <authorList>
            <person name="Heo J."/>
            <person name="Kim S.-J."/>
            <person name="Kim J.-S."/>
            <person name="Hong S.-B."/>
            <person name="Kwon S.-W."/>
        </authorList>
    </citation>
    <scope>NUCLEOTIDE SEQUENCE [LARGE SCALE GENOMIC DNA]</scope>
    <source>
        <strain evidence="3 4">FW10M-9</strain>
    </source>
</reference>
<dbReference type="AlphaFoldDB" id="A0A4P6FER2"/>
<keyword evidence="3" id="KW-0482">Metalloprotease</keyword>
<protein>
    <submittedName>
        <fullName evidence="3">CPBP family intramembrane metalloprotease</fullName>
    </submittedName>
</protein>
<dbReference type="PANTHER" id="PTHR39430">
    <property type="entry name" value="MEMBRANE-ASSOCIATED PROTEASE-RELATED"/>
    <property type="match status" value="1"/>
</dbReference>
<dbReference type="InterPro" id="IPR003675">
    <property type="entry name" value="Rce1/LyrA-like_dom"/>
</dbReference>
<feature type="transmembrane region" description="Helical" evidence="1">
    <location>
        <begin position="235"/>
        <end position="254"/>
    </location>
</feature>
<dbReference type="GO" id="GO:0008237">
    <property type="term" value="F:metallopeptidase activity"/>
    <property type="evidence" value="ECO:0007669"/>
    <property type="project" value="UniProtKB-KW"/>
</dbReference>
<feature type="transmembrane region" description="Helical" evidence="1">
    <location>
        <begin position="135"/>
        <end position="154"/>
    </location>
</feature>
<sequence length="277" mass="28400">MKLLAQILAVVAISFVGSLALGAVASSAWLTLVVGVAVAVGAVLGYGWVVRRTERRPASEVSRSGAVSGLGWGTLAGVALFTLVIAAIAALGDYRVSGLGSPSGALGLVGIMAMAAATEELLFRGVLFRHVERWCGTWVALVATGLVFGLVHLSNPHATLAGAIAIAVEAGGMLTAAYVATRRLWLPIGLHLGWNFAESGIFSTEVSGNGTHTGLLDATISGPVLVTGGEFGPEASLYAVVLCLTAAAALLVVARRRGRLVPMRLPRRRAVAATLSR</sequence>
<dbReference type="OrthoDB" id="193898at2"/>
<name>A0A4P6FER2_9MICO</name>
<dbReference type="RefSeq" id="WP_129186498.1">
    <property type="nucleotide sequence ID" value="NZ_CP035493.1"/>
</dbReference>
<dbReference type="EMBL" id="CP035493">
    <property type="protein sequence ID" value="QAY69098.1"/>
    <property type="molecule type" value="Genomic_DNA"/>
</dbReference>
<keyword evidence="1" id="KW-0812">Transmembrane</keyword>
<proteinExistence type="predicted"/>
<feature type="transmembrane region" description="Helical" evidence="1">
    <location>
        <begin position="184"/>
        <end position="202"/>
    </location>
</feature>
<feature type="transmembrane region" description="Helical" evidence="1">
    <location>
        <begin position="160"/>
        <end position="179"/>
    </location>
</feature>
<evidence type="ECO:0000313" key="3">
    <source>
        <dbReference type="EMBL" id="QAY69098.1"/>
    </source>
</evidence>
<gene>
    <name evidence="3" type="ORF">ET471_02755</name>
</gene>
<keyword evidence="3" id="KW-0645">Protease</keyword>
<dbReference type="Proteomes" id="UP000292118">
    <property type="component" value="Chromosome"/>
</dbReference>
<dbReference type="KEGG" id="xya:ET471_02755"/>
<feature type="transmembrane region" description="Helical" evidence="1">
    <location>
        <begin position="70"/>
        <end position="92"/>
    </location>
</feature>
<evidence type="ECO:0000256" key="1">
    <source>
        <dbReference type="SAM" id="Phobius"/>
    </source>
</evidence>
<keyword evidence="1" id="KW-1133">Transmembrane helix</keyword>
<keyword evidence="4" id="KW-1185">Reference proteome</keyword>
<dbReference type="GO" id="GO:0004175">
    <property type="term" value="F:endopeptidase activity"/>
    <property type="evidence" value="ECO:0007669"/>
    <property type="project" value="UniProtKB-ARBA"/>
</dbReference>
<keyword evidence="1" id="KW-0472">Membrane</keyword>
<dbReference type="Pfam" id="PF02517">
    <property type="entry name" value="Rce1-like"/>
    <property type="match status" value="1"/>
</dbReference>
<feature type="transmembrane region" description="Helical" evidence="1">
    <location>
        <begin position="32"/>
        <end position="49"/>
    </location>
</feature>
<feature type="transmembrane region" description="Helical" evidence="1">
    <location>
        <begin position="104"/>
        <end position="123"/>
    </location>
</feature>
<evidence type="ECO:0000259" key="2">
    <source>
        <dbReference type="Pfam" id="PF02517"/>
    </source>
</evidence>
<evidence type="ECO:0000313" key="4">
    <source>
        <dbReference type="Proteomes" id="UP000292118"/>
    </source>
</evidence>
<dbReference type="PANTHER" id="PTHR39430:SF1">
    <property type="entry name" value="PROTEASE"/>
    <property type="match status" value="1"/>
</dbReference>
<accession>A0A4P6FER2</accession>
<keyword evidence="3" id="KW-0378">Hydrolase</keyword>